<dbReference type="Gene3D" id="3.40.50.1980">
    <property type="entry name" value="Nitrogenase molybdenum iron protein domain"/>
    <property type="match status" value="3"/>
</dbReference>
<dbReference type="KEGG" id="rom:EI983_13705"/>
<dbReference type="OrthoDB" id="7346865at2"/>
<dbReference type="EMBL" id="CP034348">
    <property type="protein sequence ID" value="QGX99264.1"/>
    <property type="molecule type" value="Genomic_DNA"/>
</dbReference>
<evidence type="ECO:0000256" key="5">
    <source>
        <dbReference type="ARBA" id="ARBA00022906"/>
    </source>
</evidence>
<protein>
    <recommendedName>
        <fullName evidence="2">High-affinity zinc uptake system protein ZnuA</fullName>
    </recommendedName>
</protein>
<evidence type="ECO:0000256" key="7">
    <source>
        <dbReference type="SAM" id="MobiDB-lite"/>
    </source>
</evidence>
<dbReference type="GO" id="GO:0006829">
    <property type="term" value="P:zinc ion transport"/>
    <property type="evidence" value="ECO:0007669"/>
    <property type="project" value="UniProtKB-KW"/>
</dbReference>
<keyword evidence="10" id="KW-1185">Reference proteome</keyword>
<feature type="chain" id="PRO_5026021409" description="High-affinity zinc uptake system protein ZnuA" evidence="8">
    <location>
        <begin position="23"/>
        <end position="374"/>
    </location>
</feature>
<organism evidence="9 10">
    <name type="scientific">Roseovarius faecimaris</name>
    <dbReference type="NCBI Taxonomy" id="2494550"/>
    <lineage>
        <taxon>Bacteria</taxon>
        <taxon>Pseudomonadati</taxon>
        <taxon>Pseudomonadota</taxon>
        <taxon>Alphaproteobacteria</taxon>
        <taxon>Rhodobacterales</taxon>
        <taxon>Roseobacteraceae</taxon>
        <taxon>Roseovarius</taxon>
    </lineage>
</organism>
<dbReference type="Pfam" id="PF01297">
    <property type="entry name" value="ZnuA"/>
    <property type="match status" value="1"/>
</dbReference>
<evidence type="ECO:0000313" key="9">
    <source>
        <dbReference type="EMBL" id="QGX99264.1"/>
    </source>
</evidence>
<keyword evidence="3" id="KW-0813">Transport</keyword>
<comment type="similarity">
    <text evidence="1">Belongs to the bacterial solute-binding protein 9 family.</text>
</comment>
<reference evidence="10" key="1">
    <citation type="submission" date="2018-12" db="EMBL/GenBank/DDBJ databases">
        <title>Complete genome sequence of Roseovarius sp. MME-070.</title>
        <authorList>
            <person name="Nam Y.-D."/>
            <person name="Kang J."/>
            <person name="Chung W.-H."/>
            <person name="Park Y.S."/>
        </authorList>
    </citation>
    <scope>NUCLEOTIDE SEQUENCE [LARGE SCALE GENOMIC DNA]</scope>
    <source>
        <strain evidence="10">MME-070</strain>
    </source>
</reference>
<evidence type="ECO:0000256" key="6">
    <source>
        <dbReference type="SAM" id="Coils"/>
    </source>
</evidence>
<proteinExistence type="inferred from homology"/>
<keyword evidence="5" id="KW-0406">Ion transport</keyword>
<keyword evidence="5" id="KW-0864">Zinc transport</keyword>
<accession>A0A6I6IT00</accession>
<evidence type="ECO:0000256" key="8">
    <source>
        <dbReference type="SAM" id="SignalP"/>
    </source>
</evidence>
<dbReference type="InterPro" id="IPR050492">
    <property type="entry name" value="Bact_metal-bind_prot9"/>
</dbReference>
<dbReference type="GO" id="GO:0046872">
    <property type="term" value="F:metal ion binding"/>
    <property type="evidence" value="ECO:0007669"/>
    <property type="project" value="InterPro"/>
</dbReference>
<gene>
    <name evidence="9" type="ORF">EI983_13705</name>
</gene>
<keyword evidence="5" id="KW-0862">Zinc</keyword>
<evidence type="ECO:0000313" key="10">
    <source>
        <dbReference type="Proteomes" id="UP000428330"/>
    </source>
</evidence>
<feature type="coiled-coil region" evidence="6">
    <location>
        <begin position="236"/>
        <end position="263"/>
    </location>
</feature>
<evidence type="ECO:0000256" key="2">
    <source>
        <dbReference type="ARBA" id="ARBA00015915"/>
    </source>
</evidence>
<feature type="signal peptide" evidence="8">
    <location>
        <begin position="1"/>
        <end position="22"/>
    </location>
</feature>
<dbReference type="RefSeq" id="WP_157707945.1">
    <property type="nucleotide sequence ID" value="NZ_CP034348.1"/>
</dbReference>
<sequence>MIRAVFACAVVLGIGMSPAARAETPDVAADIAPVHALVARVMQGVGEPALILPQDASPHHHAMRPSEARALQEAELIVWMGPELAPWLEEALDAVAEDAARLTLMQVPGTQLLPWRDGVAFEIAGQMGHEGHEGHEHEDAHGHDAEHGHDDHAHDEDHGHEEDHGHDDHAHDKDHAHDAGHDHDKHAEEDDHGHGHDHGHAHDGANDTHAWLDPSNARVWLDAIAEELAQLDPANAETYRANAADGQAELTALEAELATALEAVRDLRFAVSHDAFQYFEARFGVFAVTAVTDGDAAPASAARLSDVGALIDERDVACVLVEPGVDTDRLANVFGAEQRYGMLDPMGRGFTPGSALYPALLRAMAEALQGCVTP</sequence>
<feature type="region of interest" description="Disordered" evidence="7">
    <location>
        <begin position="130"/>
        <end position="210"/>
    </location>
</feature>
<dbReference type="PANTHER" id="PTHR42953:SF3">
    <property type="entry name" value="HIGH-AFFINITY ZINC UPTAKE SYSTEM PROTEIN ZNUA"/>
    <property type="match status" value="1"/>
</dbReference>
<evidence type="ECO:0000256" key="1">
    <source>
        <dbReference type="ARBA" id="ARBA00011028"/>
    </source>
</evidence>
<keyword evidence="6" id="KW-0175">Coiled coil</keyword>
<name>A0A6I6IT00_9RHOB</name>
<evidence type="ECO:0000256" key="3">
    <source>
        <dbReference type="ARBA" id="ARBA00022448"/>
    </source>
</evidence>
<dbReference type="AlphaFoldDB" id="A0A6I6IT00"/>
<evidence type="ECO:0000256" key="4">
    <source>
        <dbReference type="ARBA" id="ARBA00022729"/>
    </source>
</evidence>
<feature type="compositionally biased region" description="Basic and acidic residues" evidence="7">
    <location>
        <begin position="130"/>
        <end position="206"/>
    </location>
</feature>
<keyword evidence="4 8" id="KW-0732">Signal</keyword>
<dbReference type="Proteomes" id="UP000428330">
    <property type="component" value="Chromosome"/>
</dbReference>
<dbReference type="InterPro" id="IPR006127">
    <property type="entry name" value="ZnuA-like"/>
</dbReference>
<dbReference type="PANTHER" id="PTHR42953">
    <property type="entry name" value="HIGH-AFFINITY ZINC UPTAKE SYSTEM PROTEIN ZNUA-RELATED"/>
    <property type="match status" value="1"/>
</dbReference>
<dbReference type="SUPFAM" id="SSF53807">
    <property type="entry name" value="Helical backbone' metal receptor"/>
    <property type="match status" value="1"/>
</dbReference>